<dbReference type="PIRSF" id="PIRSF037260">
    <property type="entry name" value="UPF0223"/>
    <property type="match status" value="1"/>
</dbReference>
<organism evidence="1 2">
    <name type="scientific">Sporosarcina siberiensis</name>
    <dbReference type="NCBI Taxonomy" id="1365606"/>
    <lineage>
        <taxon>Bacteria</taxon>
        <taxon>Bacillati</taxon>
        <taxon>Bacillota</taxon>
        <taxon>Bacilli</taxon>
        <taxon>Bacillales</taxon>
        <taxon>Caryophanaceae</taxon>
        <taxon>Sporosarcina</taxon>
    </lineage>
</organism>
<evidence type="ECO:0000313" key="2">
    <source>
        <dbReference type="Proteomes" id="UP001597218"/>
    </source>
</evidence>
<dbReference type="NCBIfam" id="NF003353">
    <property type="entry name" value="PRK04387.1"/>
    <property type="match status" value="1"/>
</dbReference>
<dbReference type="InterPro" id="IPR007920">
    <property type="entry name" value="UPF0223"/>
</dbReference>
<dbReference type="SUPFAM" id="SSF158504">
    <property type="entry name" value="BH2638-like"/>
    <property type="match status" value="1"/>
</dbReference>
<keyword evidence="2" id="KW-1185">Reference proteome</keyword>
<comment type="caution">
    <text evidence="1">The sequence shown here is derived from an EMBL/GenBank/DDBJ whole genome shotgun (WGS) entry which is preliminary data.</text>
</comment>
<sequence>MDYNYPLRVDWNTEEIVTVMAFYAAVEKAYEVGITRMDLMAAYRSFKEIVPSMSEEKTIFKEFKEVSGYESYDVIKSAKESADTDKIKGKQR</sequence>
<reference evidence="2" key="1">
    <citation type="journal article" date="2019" name="Int. J. Syst. Evol. Microbiol.">
        <title>The Global Catalogue of Microorganisms (GCM) 10K type strain sequencing project: providing services to taxonomists for standard genome sequencing and annotation.</title>
        <authorList>
            <consortium name="The Broad Institute Genomics Platform"/>
            <consortium name="The Broad Institute Genome Sequencing Center for Infectious Disease"/>
            <person name="Wu L."/>
            <person name="Ma J."/>
        </authorList>
    </citation>
    <scope>NUCLEOTIDE SEQUENCE [LARGE SCALE GENOMIC DNA]</scope>
    <source>
        <strain evidence="2">CGMCC 4.7177</strain>
    </source>
</reference>
<dbReference type="InterPro" id="IPR023324">
    <property type="entry name" value="BH2638-like_sf"/>
</dbReference>
<dbReference type="EMBL" id="JBHUGI010000032">
    <property type="protein sequence ID" value="MFD1929017.1"/>
    <property type="molecule type" value="Genomic_DNA"/>
</dbReference>
<accession>A0ABW4SHL5</accession>
<dbReference type="Pfam" id="PF05256">
    <property type="entry name" value="UPF0223"/>
    <property type="match status" value="1"/>
</dbReference>
<dbReference type="RefSeq" id="WP_381538786.1">
    <property type="nucleotide sequence ID" value="NZ_JBHUGI010000032.1"/>
</dbReference>
<proteinExistence type="predicted"/>
<name>A0ABW4SHL5_9BACL</name>
<dbReference type="Gene3D" id="1.10.220.80">
    <property type="entry name" value="BH2638-like"/>
    <property type="match status" value="1"/>
</dbReference>
<protein>
    <submittedName>
        <fullName evidence="1">UPF0223 family protein</fullName>
    </submittedName>
</protein>
<dbReference type="Proteomes" id="UP001597218">
    <property type="component" value="Unassembled WGS sequence"/>
</dbReference>
<evidence type="ECO:0000313" key="1">
    <source>
        <dbReference type="EMBL" id="MFD1929017.1"/>
    </source>
</evidence>
<gene>
    <name evidence="1" type="ORF">ACFSFY_13320</name>
</gene>